<feature type="region of interest" description="Disordered" evidence="4">
    <location>
        <begin position="205"/>
        <end position="228"/>
    </location>
</feature>
<evidence type="ECO:0000259" key="5">
    <source>
        <dbReference type="Pfam" id="PF00347"/>
    </source>
</evidence>
<sequence>KVTHDYLFDTEHIYTFCYYSMYIDFVTWDLRNLPVVSGTSLCTFTGHQPIHVIIKDQQDEYFMDVLIAHRCLSPVWADYIAPDESTAEVLNLKKRMSRLSSTDSMDFVSCHSYSWEEGSDASSSSNDVVSVVEVVDVIDKKGDNGQTDKVLVTRKVKMRKRDVVLSPFRLAKKAWSRAFMPCYSGRPSAMRRSRSLSMLGSVSEPRHVKHHHDGNDDDQNKEDGARSRVGTEASGLMKTIHSQIDIKVPEDVKVTLKSRHIVVSGKYGKLERTFRHIPVDMKLVDGGRKITVEMWFGLTKSKACIRTVCSHIENMITGVRQRYQYKLRFVYAHFPINSNITNNGSTIEIRNFLGEKVVRTVDMMPGVSVRKSDDVKDEVIVEGADLELVSRSAALIHQSTLVRHKDIRKFLDGIYVTQSGVIDQLEE</sequence>
<proteinExistence type="inferred from homology"/>
<dbReference type="GO" id="GO:0002181">
    <property type="term" value="P:cytoplasmic translation"/>
    <property type="evidence" value="ECO:0007669"/>
    <property type="project" value="TreeGrafter"/>
</dbReference>
<feature type="domain" description="Domain of unknown function at the cortex 1" evidence="6">
    <location>
        <begin position="7"/>
        <end position="61"/>
    </location>
</feature>
<dbReference type="InterPro" id="IPR000702">
    <property type="entry name" value="Ribosomal_uL6-like"/>
</dbReference>
<dbReference type="PANTHER" id="PTHR11655:SF16">
    <property type="entry name" value="60S RIBOSOMAL PROTEIN L9"/>
    <property type="match status" value="1"/>
</dbReference>
<reference evidence="7 8" key="1">
    <citation type="submission" date="2020-04" db="EMBL/GenBank/DDBJ databases">
        <title>Perkinsus olseni comparative genomics.</title>
        <authorList>
            <person name="Bogema D.R."/>
        </authorList>
    </citation>
    <scope>NUCLEOTIDE SEQUENCE [LARGE SCALE GENOMIC DNA]</scope>
    <source>
        <strain evidence="7">ATCC PRA-205</strain>
    </source>
</reference>
<feature type="non-terminal residue" evidence="7">
    <location>
        <position position="1"/>
    </location>
</feature>
<evidence type="ECO:0000313" key="8">
    <source>
        <dbReference type="Proteomes" id="UP000574390"/>
    </source>
</evidence>
<gene>
    <name evidence="7" type="primary">RPL9</name>
    <name evidence="7" type="ORF">FOZ62_018780</name>
</gene>
<dbReference type="AlphaFoldDB" id="A0A7J6QYX3"/>
<organism evidence="7 8">
    <name type="scientific">Perkinsus olseni</name>
    <name type="common">Perkinsus atlanticus</name>
    <dbReference type="NCBI Taxonomy" id="32597"/>
    <lineage>
        <taxon>Eukaryota</taxon>
        <taxon>Sar</taxon>
        <taxon>Alveolata</taxon>
        <taxon>Perkinsozoa</taxon>
        <taxon>Perkinsea</taxon>
        <taxon>Perkinsida</taxon>
        <taxon>Perkinsidae</taxon>
        <taxon>Perkinsus</taxon>
    </lineage>
</organism>
<dbReference type="GO" id="GO:0022625">
    <property type="term" value="C:cytosolic large ribosomal subunit"/>
    <property type="evidence" value="ECO:0007669"/>
    <property type="project" value="TreeGrafter"/>
</dbReference>
<dbReference type="FunFam" id="3.90.930.12:FF:000003">
    <property type="entry name" value="60S ribosomal protein L9"/>
    <property type="match status" value="1"/>
</dbReference>
<dbReference type="Pfam" id="PF00347">
    <property type="entry name" value="Ribosomal_L6"/>
    <property type="match status" value="2"/>
</dbReference>
<feature type="domain" description="Large ribosomal subunit protein uL6 alpha-beta" evidence="5">
    <location>
        <begin position="334"/>
        <end position="413"/>
    </location>
</feature>
<dbReference type="Pfam" id="PF08588">
    <property type="entry name" value="Duc1"/>
    <property type="match status" value="1"/>
</dbReference>
<dbReference type="FunFam" id="3.90.930.12:FF:000004">
    <property type="entry name" value="60S ribosomal protein L9"/>
    <property type="match status" value="1"/>
</dbReference>
<comment type="caution">
    <text evidence="7">The sequence shown here is derived from an EMBL/GenBank/DDBJ whole genome shotgun (WGS) entry which is preliminary data.</text>
</comment>
<dbReference type="InterPro" id="IPR013897">
    <property type="entry name" value="Duc1"/>
</dbReference>
<name>A0A7J6QYX3_PEROL</name>
<dbReference type="Gene3D" id="3.90.930.12">
    <property type="entry name" value="Ribosomal protein L6, alpha-beta domain"/>
    <property type="match status" value="2"/>
</dbReference>
<dbReference type="GO" id="GO:0003735">
    <property type="term" value="F:structural constituent of ribosome"/>
    <property type="evidence" value="ECO:0007669"/>
    <property type="project" value="InterPro"/>
</dbReference>
<dbReference type="GO" id="GO:0019843">
    <property type="term" value="F:rRNA binding"/>
    <property type="evidence" value="ECO:0007669"/>
    <property type="project" value="InterPro"/>
</dbReference>
<evidence type="ECO:0000256" key="2">
    <source>
        <dbReference type="ARBA" id="ARBA00022980"/>
    </source>
</evidence>
<comment type="similarity">
    <text evidence="1">Belongs to the universal ribosomal protein uL6 family.</text>
</comment>
<dbReference type="Proteomes" id="UP000574390">
    <property type="component" value="Unassembled WGS sequence"/>
</dbReference>
<dbReference type="InterPro" id="IPR020040">
    <property type="entry name" value="Ribosomal_uL6_a/b-dom"/>
</dbReference>
<evidence type="ECO:0000256" key="3">
    <source>
        <dbReference type="ARBA" id="ARBA00023274"/>
    </source>
</evidence>
<dbReference type="PANTHER" id="PTHR11655">
    <property type="entry name" value="60S/50S RIBOSOMAL PROTEIN L6/L9"/>
    <property type="match status" value="1"/>
</dbReference>
<feature type="domain" description="Large ribosomal subunit protein uL6 alpha-beta" evidence="5">
    <location>
        <begin position="248"/>
        <end position="321"/>
    </location>
</feature>
<evidence type="ECO:0000259" key="6">
    <source>
        <dbReference type="Pfam" id="PF08588"/>
    </source>
</evidence>
<keyword evidence="3" id="KW-0687">Ribonucleoprotein</keyword>
<dbReference type="InterPro" id="IPR036789">
    <property type="entry name" value="Ribosomal_uL6-like_a/b-dom_sf"/>
</dbReference>
<evidence type="ECO:0000313" key="7">
    <source>
        <dbReference type="EMBL" id="KAF4713543.1"/>
    </source>
</evidence>
<keyword evidence="2 7" id="KW-0689">Ribosomal protein</keyword>
<protein>
    <submittedName>
        <fullName evidence="7">60S ribosomal protein L9</fullName>
    </submittedName>
</protein>
<dbReference type="SUPFAM" id="SSF56053">
    <property type="entry name" value="Ribosomal protein L6"/>
    <property type="match status" value="2"/>
</dbReference>
<accession>A0A7J6QYX3</accession>
<dbReference type="EMBL" id="JABANM010026078">
    <property type="protein sequence ID" value="KAF4713543.1"/>
    <property type="molecule type" value="Genomic_DNA"/>
</dbReference>
<evidence type="ECO:0000256" key="4">
    <source>
        <dbReference type="SAM" id="MobiDB-lite"/>
    </source>
</evidence>
<evidence type="ECO:0000256" key="1">
    <source>
        <dbReference type="ARBA" id="ARBA00009356"/>
    </source>
</evidence>